<dbReference type="SUPFAM" id="SSF54909">
    <property type="entry name" value="Dimeric alpha+beta barrel"/>
    <property type="match status" value="1"/>
</dbReference>
<evidence type="ECO:0000313" key="1">
    <source>
        <dbReference type="EMBL" id="QNR25022.1"/>
    </source>
</evidence>
<dbReference type="Gene3D" id="3.30.70.100">
    <property type="match status" value="1"/>
</dbReference>
<dbReference type="InterPro" id="IPR009874">
    <property type="entry name" value="DUF1428"/>
</dbReference>
<gene>
    <name evidence="1" type="ORF">H4K34_04025</name>
</gene>
<protein>
    <submittedName>
        <fullName evidence="1">DUF1428 domain-containing protein</fullName>
    </submittedName>
</protein>
<accession>A0A7H0VH24</accession>
<dbReference type="RefSeq" id="WP_210759548.1">
    <property type="nucleotide sequence ID" value="NZ_CP060139.1"/>
</dbReference>
<organism evidence="1 2">
    <name type="scientific">Croceimicrobium hydrocarbonivorans</name>
    <dbReference type="NCBI Taxonomy" id="2761580"/>
    <lineage>
        <taxon>Bacteria</taxon>
        <taxon>Pseudomonadati</taxon>
        <taxon>Bacteroidota</taxon>
        <taxon>Flavobacteriia</taxon>
        <taxon>Flavobacteriales</taxon>
        <taxon>Owenweeksiaceae</taxon>
        <taxon>Croceimicrobium</taxon>
    </lineage>
</organism>
<dbReference type="EMBL" id="CP060139">
    <property type="protein sequence ID" value="QNR25022.1"/>
    <property type="molecule type" value="Genomic_DNA"/>
</dbReference>
<dbReference type="Proteomes" id="UP000516305">
    <property type="component" value="Chromosome"/>
</dbReference>
<proteinExistence type="predicted"/>
<dbReference type="AlphaFoldDB" id="A0A7H0VH24"/>
<reference evidence="1 2" key="1">
    <citation type="submission" date="2020-08" db="EMBL/GenBank/DDBJ databases">
        <title>Croceimicrobium hydrocarbonivorans gen. nov., sp. nov., a novel marine bacterium isolated from a bacterial consortium that degrades polyethylene terephthalate.</title>
        <authorList>
            <person name="Liu R."/>
        </authorList>
    </citation>
    <scope>NUCLEOTIDE SEQUENCE [LARGE SCALE GENOMIC DNA]</scope>
    <source>
        <strain evidence="1 2">A20-9</strain>
    </source>
</reference>
<evidence type="ECO:0000313" key="2">
    <source>
        <dbReference type="Proteomes" id="UP000516305"/>
    </source>
</evidence>
<name>A0A7H0VH24_9FLAO</name>
<dbReference type="KEGG" id="chyd:H4K34_04025"/>
<keyword evidence="2" id="KW-1185">Reference proteome</keyword>
<sequence length="126" mass="14149">MSSYIDAFLFPIAEEHLQEYQKVAEAVAAIWMEYGVQAYYEFVGDDLSLPGTKSFVEAAGLKENELVIFGWALFPSKDIREDANKKVPQDPRMSKLVGPLMQPESKVFDAGRMLFGGFKFLTGLTE</sequence>
<dbReference type="InterPro" id="IPR011008">
    <property type="entry name" value="Dimeric_a/b-barrel"/>
</dbReference>
<dbReference type="Pfam" id="PF07237">
    <property type="entry name" value="DUF1428"/>
    <property type="match status" value="1"/>
</dbReference>